<reference evidence="1 2" key="1">
    <citation type="journal article" date="2009" name="Nature">
        <title>Evolution of pathogenicity and sexual reproduction in eight Candida genomes.</title>
        <authorList>
            <person name="Butler G."/>
            <person name="Rasmussen M.D."/>
            <person name="Lin M.F."/>
            <person name="Santos M.A."/>
            <person name="Sakthikumar S."/>
            <person name="Munro C.A."/>
            <person name="Rheinbay E."/>
            <person name="Grabherr M."/>
            <person name="Forche A."/>
            <person name="Reedy J.L."/>
            <person name="Agrafioti I."/>
            <person name="Arnaud M.B."/>
            <person name="Bates S."/>
            <person name="Brown A.J."/>
            <person name="Brunke S."/>
            <person name="Costanzo M.C."/>
            <person name="Fitzpatrick D.A."/>
            <person name="de Groot P.W."/>
            <person name="Harris D."/>
            <person name="Hoyer L.L."/>
            <person name="Hube B."/>
            <person name="Klis F.M."/>
            <person name="Kodira C."/>
            <person name="Lennard N."/>
            <person name="Logue M.E."/>
            <person name="Martin R."/>
            <person name="Neiman A.M."/>
            <person name="Nikolaou E."/>
            <person name="Quail M.A."/>
            <person name="Quinn J."/>
            <person name="Santos M.C."/>
            <person name="Schmitzberger F.F."/>
            <person name="Sherlock G."/>
            <person name="Shah P."/>
            <person name="Silverstein K.A."/>
            <person name="Skrzypek M.S."/>
            <person name="Soll D."/>
            <person name="Staggs R."/>
            <person name="Stansfield I."/>
            <person name="Stumpf M.P."/>
            <person name="Sudbery P.E."/>
            <person name="Srikantha T."/>
            <person name="Zeng Q."/>
            <person name="Berman J."/>
            <person name="Berriman M."/>
            <person name="Heitman J."/>
            <person name="Gow N.A."/>
            <person name="Lorenz M.C."/>
            <person name="Birren B.W."/>
            <person name="Kellis M."/>
            <person name="Cuomo C.A."/>
        </authorList>
    </citation>
    <scope>NUCLEOTIDE SEQUENCE [LARGE SCALE GENOMIC DNA]</scope>
    <source>
        <strain evidence="2">ATCC MYA-3404 / T1</strain>
    </source>
</reference>
<keyword evidence="2" id="KW-1185">Reference proteome</keyword>
<dbReference type="EMBL" id="GG692397">
    <property type="protein sequence ID" value="EER33750.1"/>
    <property type="molecule type" value="Genomic_DNA"/>
</dbReference>
<dbReference type="KEGG" id="ctp:CTRG_02568"/>
<evidence type="ECO:0000313" key="2">
    <source>
        <dbReference type="Proteomes" id="UP000002037"/>
    </source>
</evidence>
<sequence length="199" mass="23687">MDSTSIPISIPIPIPISISTMMITKQLPRNLHPRSVPKPQSLLPPNQPRPRNVPKQLKLFLVSLQLVHFQLLVLLLRLPNYGFLYLRKLLVSSWKFVQVPSPFSLQWKLHPYPLSKPPNQRNLLLSRLVQQKHFQNKFLVNQSLRKFQQKRVQQKRVQQKRVQQKRVQQKMKRHLVKKSHQYPLGFYSMRDQISTRKEN</sequence>
<organism evidence="1 2">
    <name type="scientific">Candida tropicalis (strain ATCC MYA-3404 / T1)</name>
    <name type="common">Yeast</name>
    <dbReference type="NCBI Taxonomy" id="294747"/>
    <lineage>
        <taxon>Eukaryota</taxon>
        <taxon>Fungi</taxon>
        <taxon>Dikarya</taxon>
        <taxon>Ascomycota</taxon>
        <taxon>Saccharomycotina</taxon>
        <taxon>Pichiomycetes</taxon>
        <taxon>Debaryomycetaceae</taxon>
        <taxon>Candida/Lodderomyces clade</taxon>
        <taxon>Candida</taxon>
    </lineage>
</organism>
<dbReference type="Proteomes" id="UP000002037">
    <property type="component" value="Unassembled WGS sequence"/>
</dbReference>
<name>C5M846_CANTT</name>
<accession>C5M846</accession>
<gene>
    <name evidence="1" type="ORF">CTRG_02568</name>
</gene>
<evidence type="ECO:0000313" key="1">
    <source>
        <dbReference type="EMBL" id="EER33750.1"/>
    </source>
</evidence>
<protein>
    <submittedName>
        <fullName evidence="1">Uncharacterized protein</fullName>
    </submittedName>
</protein>
<dbReference type="RefSeq" id="XP_002548271.1">
    <property type="nucleotide sequence ID" value="XM_002548225.1"/>
</dbReference>
<dbReference type="HOGENOM" id="CLU_1372027_0_0_1"/>
<dbReference type="AlphaFoldDB" id="C5M846"/>
<dbReference type="VEuPathDB" id="FungiDB:CTRG_02568"/>
<proteinExistence type="predicted"/>
<dbReference type="GeneID" id="8299167"/>